<dbReference type="InterPro" id="IPR011009">
    <property type="entry name" value="Kinase-like_dom_sf"/>
</dbReference>
<evidence type="ECO:0000256" key="4">
    <source>
        <dbReference type="ARBA" id="ARBA00022777"/>
    </source>
</evidence>
<sequence length="436" mass="48034">MTYDASKGRLKLGAGAYDIYTPPELLSKAASWTRSCDVWSMGIVLLEMTLGEIPPAVNAAVRLNGSIKKFERIALDNCGYQLSILIDKILQPRPSQRPSVWALSQHAWLSDGTEMAGELKKHARKKGIRRTDGSTFPLPKRVQNQDPLSREAFYAYSESDTPPPDDKASFNPGLSPPYSVTNEEPVPRDSSDEKGDGDFGIVLCGVKQYFNADDVYKYEKYAARTVTPGGSVEHVRTSQLSPARKAEPCGAAVKNQVFIFRSGGKASSIGFLSRLIEGLDCVSSGTATNVDNRRTHECSSPGVYDALPERVQDVHGKPVARSKDKTAGKKTYTQWEPGTSFQQTLADTAKSCYSEPSPKKLTCYGVALRRLEESSEHSGPEELCESGGSCKRFSAYLSDFVLEDDDTALEELEQLIKKEEQVFWRNEMLKKGAKCV</sequence>
<dbReference type="PANTHER" id="PTHR43671">
    <property type="entry name" value="SERINE/THREONINE-PROTEIN KINASE NEK"/>
    <property type="match status" value="1"/>
</dbReference>
<keyword evidence="4" id="KW-0418">Kinase</keyword>
<dbReference type="PANTHER" id="PTHR43671:SF13">
    <property type="entry name" value="SERINE_THREONINE-PROTEIN KINASE NEK2"/>
    <property type="match status" value="1"/>
</dbReference>
<dbReference type="GO" id="GO:0004674">
    <property type="term" value="F:protein serine/threonine kinase activity"/>
    <property type="evidence" value="ECO:0007669"/>
    <property type="project" value="UniProtKB-EC"/>
</dbReference>
<dbReference type="Pfam" id="PF00069">
    <property type="entry name" value="Pkinase"/>
    <property type="match status" value="1"/>
</dbReference>
<dbReference type="Proteomes" id="UP001497497">
    <property type="component" value="Unassembled WGS sequence"/>
</dbReference>
<evidence type="ECO:0000256" key="5">
    <source>
        <dbReference type="ARBA" id="ARBA00022840"/>
    </source>
</evidence>
<dbReference type="AlphaFoldDB" id="A0AAV2HWL4"/>
<proteinExistence type="predicted"/>
<name>A0AAV2HWL4_LYMST</name>
<organism evidence="8 9">
    <name type="scientific">Lymnaea stagnalis</name>
    <name type="common">Great pond snail</name>
    <name type="synonym">Helix stagnalis</name>
    <dbReference type="NCBI Taxonomy" id="6523"/>
    <lineage>
        <taxon>Eukaryota</taxon>
        <taxon>Metazoa</taxon>
        <taxon>Spiralia</taxon>
        <taxon>Lophotrochozoa</taxon>
        <taxon>Mollusca</taxon>
        <taxon>Gastropoda</taxon>
        <taxon>Heterobranchia</taxon>
        <taxon>Euthyneura</taxon>
        <taxon>Panpulmonata</taxon>
        <taxon>Hygrophila</taxon>
        <taxon>Lymnaeoidea</taxon>
        <taxon>Lymnaeidae</taxon>
        <taxon>Lymnaea</taxon>
    </lineage>
</organism>
<evidence type="ECO:0000313" key="8">
    <source>
        <dbReference type="EMBL" id="CAL1536713.1"/>
    </source>
</evidence>
<evidence type="ECO:0000256" key="2">
    <source>
        <dbReference type="ARBA" id="ARBA00022679"/>
    </source>
</evidence>
<dbReference type="SUPFAM" id="SSF56112">
    <property type="entry name" value="Protein kinase-like (PK-like)"/>
    <property type="match status" value="1"/>
</dbReference>
<feature type="domain" description="Protein kinase" evidence="7">
    <location>
        <begin position="1"/>
        <end position="109"/>
    </location>
</feature>
<dbReference type="PROSITE" id="PS50011">
    <property type="entry name" value="PROTEIN_KINASE_DOM"/>
    <property type="match status" value="1"/>
</dbReference>
<dbReference type="EMBL" id="CAXITT010000237">
    <property type="protein sequence ID" value="CAL1536713.1"/>
    <property type="molecule type" value="Genomic_DNA"/>
</dbReference>
<dbReference type="Gene3D" id="1.10.510.10">
    <property type="entry name" value="Transferase(Phosphotransferase) domain 1"/>
    <property type="match status" value="1"/>
</dbReference>
<evidence type="ECO:0000313" key="9">
    <source>
        <dbReference type="Proteomes" id="UP001497497"/>
    </source>
</evidence>
<feature type="region of interest" description="Disordered" evidence="6">
    <location>
        <begin position="119"/>
        <end position="142"/>
    </location>
</feature>
<keyword evidence="9" id="KW-1185">Reference proteome</keyword>
<evidence type="ECO:0000259" key="7">
    <source>
        <dbReference type="PROSITE" id="PS50011"/>
    </source>
</evidence>
<keyword evidence="5" id="KW-0067">ATP-binding</keyword>
<feature type="region of interest" description="Disordered" evidence="6">
    <location>
        <begin position="156"/>
        <end position="194"/>
    </location>
</feature>
<evidence type="ECO:0000256" key="3">
    <source>
        <dbReference type="ARBA" id="ARBA00022741"/>
    </source>
</evidence>
<dbReference type="GO" id="GO:0005524">
    <property type="term" value="F:ATP binding"/>
    <property type="evidence" value="ECO:0007669"/>
    <property type="project" value="UniProtKB-KW"/>
</dbReference>
<feature type="compositionally biased region" description="Basic and acidic residues" evidence="6">
    <location>
        <begin position="185"/>
        <end position="194"/>
    </location>
</feature>
<protein>
    <recommendedName>
        <fullName evidence="1">non-specific serine/threonine protein kinase</fullName>
        <ecNumber evidence="1">2.7.11.1</ecNumber>
    </recommendedName>
</protein>
<gene>
    <name evidence="8" type="ORF">GSLYS_00010626001</name>
</gene>
<dbReference type="EC" id="2.7.11.1" evidence="1"/>
<dbReference type="InterPro" id="IPR050660">
    <property type="entry name" value="NEK_Ser/Thr_kinase"/>
</dbReference>
<keyword evidence="2" id="KW-0808">Transferase</keyword>
<evidence type="ECO:0000256" key="1">
    <source>
        <dbReference type="ARBA" id="ARBA00012513"/>
    </source>
</evidence>
<evidence type="ECO:0000256" key="6">
    <source>
        <dbReference type="SAM" id="MobiDB-lite"/>
    </source>
</evidence>
<reference evidence="8 9" key="1">
    <citation type="submission" date="2024-04" db="EMBL/GenBank/DDBJ databases">
        <authorList>
            <consortium name="Genoscope - CEA"/>
            <person name="William W."/>
        </authorList>
    </citation>
    <scope>NUCLEOTIDE SEQUENCE [LARGE SCALE GENOMIC DNA]</scope>
</reference>
<dbReference type="InterPro" id="IPR000719">
    <property type="entry name" value="Prot_kinase_dom"/>
</dbReference>
<accession>A0AAV2HWL4</accession>
<comment type="caution">
    <text evidence="8">The sequence shown here is derived from an EMBL/GenBank/DDBJ whole genome shotgun (WGS) entry which is preliminary data.</text>
</comment>
<keyword evidence="3" id="KW-0547">Nucleotide-binding</keyword>